<evidence type="ECO:0000313" key="1">
    <source>
        <dbReference type="EMBL" id="ABW32800.1"/>
    </source>
</evidence>
<organism evidence="1 2">
    <name type="scientific">Acaryochloris marina (strain MBIC 11017)</name>
    <dbReference type="NCBI Taxonomy" id="329726"/>
    <lineage>
        <taxon>Bacteria</taxon>
        <taxon>Bacillati</taxon>
        <taxon>Cyanobacteriota</taxon>
        <taxon>Cyanophyceae</taxon>
        <taxon>Acaryochloridales</taxon>
        <taxon>Acaryochloridaceae</taxon>
        <taxon>Acaryochloris</taxon>
    </lineage>
</organism>
<dbReference type="Proteomes" id="UP000000268">
    <property type="component" value="Plasmid pREB5"/>
</dbReference>
<protein>
    <submittedName>
        <fullName evidence="1">Uncharacterized protein</fullName>
    </submittedName>
</protein>
<dbReference type="HOGENOM" id="CLU_2299502_0_0_3"/>
<dbReference type="KEGG" id="amr:AM1_E0030"/>
<dbReference type="AlphaFoldDB" id="A8ZP64"/>
<dbReference type="RefSeq" id="WP_012168050.1">
    <property type="nucleotide sequence ID" value="NC_009930.1"/>
</dbReference>
<sequence length="103" mass="11915">MNTVLETPTTVNELEKWIDAQVTDPLHPEMVMVELQIEQYPGVREGGDLFEVFAPVICKPGLLRPRLEAWVKATYGNDHWLANWRTVPSTRQIDAENDYEDEF</sequence>
<evidence type="ECO:0000313" key="2">
    <source>
        <dbReference type="Proteomes" id="UP000000268"/>
    </source>
</evidence>
<name>A8ZP64_ACAM1</name>
<keyword evidence="2" id="KW-1185">Reference proteome</keyword>
<keyword evidence="1" id="KW-0614">Plasmid</keyword>
<geneLocation type="plasmid" evidence="1 2">
    <name>pREB5</name>
</geneLocation>
<dbReference type="OrthoDB" id="9832076at2"/>
<accession>A8ZP64</accession>
<dbReference type="EMBL" id="CP000842">
    <property type="protein sequence ID" value="ABW32800.1"/>
    <property type="molecule type" value="Genomic_DNA"/>
</dbReference>
<gene>
    <name evidence="1" type="ordered locus">AM1_E0030</name>
</gene>
<proteinExistence type="predicted"/>
<reference evidence="1 2" key="1">
    <citation type="journal article" date="2008" name="Proc. Natl. Acad. Sci. U.S.A.">
        <title>Niche adaptation and genome expansion in the chlorophyll d-producing cyanobacterium Acaryochloris marina.</title>
        <authorList>
            <person name="Swingley W.D."/>
            <person name="Chen M."/>
            <person name="Cheung P.C."/>
            <person name="Conrad A.L."/>
            <person name="Dejesa L.C."/>
            <person name="Hao J."/>
            <person name="Honchak B.M."/>
            <person name="Karbach L.E."/>
            <person name="Kurdoglu A."/>
            <person name="Lahiri S."/>
            <person name="Mastrian S.D."/>
            <person name="Miyashita H."/>
            <person name="Page L."/>
            <person name="Ramakrishna P."/>
            <person name="Satoh S."/>
            <person name="Sattley W.M."/>
            <person name="Shimada Y."/>
            <person name="Taylor H.L."/>
            <person name="Tomo T."/>
            <person name="Tsuchiya T."/>
            <person name="Wang Z.T."/>
            <person name="Raymond J."/>
            <person name="Mimuro M."/>
            <person name="Blankenship R.E."/>
            <person name="Touchman J.W."/>
        </authorList>
    </citation>
    <scope>NUCLEOTIDE SEQUENCE [LARGE SCALE GENOMIC DNA]</scope>
    <source>
        <strain evidence="2">MBIC 11017</strain>
        <plasmid evidence="2">Plasmid pREB5</plasmid>
    </source>
</reference>